<feature type="transmembrane region" description="Helical" evidence="1">
    <location>
        <begin position="36"/>
        <end position="61"/>
    </location>
</feature>
<keyword evidence="3" id="KW-1185">Reference proteome</keyword>
<proteinExistence type="predicted"/>
<dbReference type="Proteomes" id="UP000218238">
    <property type="component" value="Unassembled WGS sequence"/>
</dbReference>
<comment type="caution">
    <text evidence="2">The sequence shown here is derived from an EMBL/GenBank/DDBJ whole genome shotgun (WGS) entry which is preliminary data.</text>
</comment>
<organism evidence="2 3">
    <name type="scientific">Brunnivagina elsteri CCALA 953</name>
    <dbReference type="NCBI Taxonomy" id="987040"/>
    <lineage>
        <taxon>Bacteria</taxon>
        <taxon>Bacillati</taxon>
        <taxon>Cyanobacteriota</taxon>
        <taxon>Cyanophyceae</taxon>
        <taxon>Nostocales</taxon>
        <taxon>Calotrichaceae</taxon>
        <taxon>Brunnivagina</taxon>
    </lineage>
</organism>
<sequence length="67" mass="7412">MQDSLIALALAIACTLVVYKFHLEIVQLAASLMAIFWVGLSFIYSPFPVEILVAIAFIITVNKKVSR</sequence>
<name>A0A2A2TLU6_9CYAN</name>
<dbReference type="EMBL" id="NTFS01000055">
    <property type="protein sequence ID" value="PAX58455.1"/>
    <property type="molecule type" value="Genomic_DNA"/>
</dbReference>
<reference evidence="2 3" key="1">
    <citation type="submission" date="2017-08" db="EMBL/GenBank/DDBJ databases">
        <title>Draft genome sequence of filamentous cyanobacterium Calothrix elsteri CCALA 953.</title>
        <authorList>
            <person name="Gagunashvili A.N."/>
            <person name="Elster J."/>
            <person name="Andresson O.S."/>
        </authorList>
    </citation>
    <scope>NUCLEOTIDE SEQUENCE [LARGE SCALE GENOMIC DNA]</scope>
    <source>
        <strain evidence="2 3">CCALA 953</strain>
    </source>
</reference>
<keyword evidence="1" id="KW-1133">Transmembrane helix</keyword>
<protein>
    <submittedName>
        <fullName evidence="2">Uncharacterized protein</fullName>
    </submittedName>
</protein>
<keyword evidence="1" id="KW-0472">Membrane</keyword>
<evidence type="ECO:0000256" key="1">
    <source>
        <dbReference type="SAM" id="Phobius"/>
    </source>
</evidence>
<dbReference type="RefSeq" id="WP_095721100.1">
    <property type="nucleotide sequence ID" value="NZ_NTFS01000055.1"/>
</dbReference>
<evidence type="ECO:0000313" key="2">
    <source>
        <dbReference type="EMBL" id="PAX58455.1"/>
    </source>
</evidence>
<keyword evidence="1" id="KW-0812">Transmembrane</keyword>
<evidence type="ECO:0000313" key="3">
    <source>
        <dbReference type="Proteomes" id="UP000218238"/>
    </source>
</evidence>
<accession>A0A2A2TLU6</accession>
<gene>
    <name evidence="2" type="ORF">CK510_07460</name>
</gene>
<dbReference type="AlphaFoldDB" id="A0A2A2TLU6"/>